<dbReference type="InterPro" id="IPR008258">
    <property type="entry name" value="Transglycosylase_SLT_dom_1"/>
</dbReference>
<dbReference type="SUPFAM" id="SSF54106">
    <property type="entry name" value="LysM domain"/>
    <property type="match status" value="2"/>
</dbReference>
<dbReference type="CDD" id="cd00118">
    <property type="entry name" value="LysM"/>
    <property type="match status" value="2"/>
</dbReference>
<gene>
    <name evidence="4" type="ORF">HG263_12265</name>
</gene>
<feature type="signal peptide" evidence="2">
    <location>
        <begin position="1"/>
        <end position="19"/>
    </location>
</feature>
<evidence type="ECO:0000313" key="4">
    <source>
        <dbReference type="EMBL" id="NOU51302.1"/>
    </source>
</evidence>
<dbReference type="SUPFAM" id="SSF53955">
    <property type="entry name" value="Lysozyme-like"/>
    <property type="match status" value="1"/>
</dbReference>
<organism evidence="4 5">
    <name type="scientific">Pseudoalteromonas caenipelagi</name>
    <dbReference type="NCBI Taxonomy" id="2726988"/>
    <lineage>
        <taxon>Bacteria</taxon>
        <taxon>Pseudomonadati</taxon>
        <taxon>Pseudomonadota</taxon>
        <taxon>Gammaproteobacteria</taxon>
        <taxon>Alteromonadales</taxon>
        <taxon>Pseudoalteromonadaceae</taxon>
        <taxon>Pseudoalteromonas</taxon>
    </lineage>
</organism>
<dbReference type="Gene3D" id="1.10.530.10">
    <property type="match status" value="1"/>
</dbReference>
<dbReference type="Pfam" id="PF01476">
    <property type="entry name" value="LysM"/>
    <property type="match status" value="2"/>
</dbReference>
<feature type="chain" id="PRO_5032536683" evidence="2">
    <location>
        <begin position="20"/>
        <end position="429"/>
    </location>
</feature>
<sequence>MHFLRPLFLVLALFLNGCASVSKPHVDPHEPAHTKPKVITQQSSSHTPERIPAQTIPLQPHQYQDVWQRIRAQLAFAPSDHQAVQDRVDWYMSHPNYMDVISQRAAPFLHYVVEQVEKRDLPIELALMPLIESDFDTSAYSHKHASGLWQLTPLIAKHYGVKMSPWYDGRQDIVDATNAALDFLSYLHKRFDGNWYHAIAAYNTGEGRVAHAIGKNLRRGKSTDFFALSLPKQTRHYVPKLLAAAQLLREQKMVFPKIVNRPAVAVTALQQGVILSTEQQWQALQMLNPGYTRFPALLDGPKHIVVPVEQVSQWRAYLANLPAMPSSQWQQYTIQRGDSLSVIAKRHALSVSQLKTFNQLKSNHIRAGDTLLLPILADQQLDYTVRSGDSLWRIAKHFKVSISDIKKWNALSKDSLRVGDTLTLFLSNG</sequence>
<evidence type="ECO:0000256" key="1">
    <source>
        <dbReference type="SAM" id="MobiDB-lite"/>
    </source>
</evidence>
<dbReference type="RefSeq" id="WP_171626362.1">
    <property type="nucleotide sequence ID" value="NZ_JABBPG010000004.1"/>
</dbReference>
<evidence type="ECO:0000259" key="3">
    <source>
        <dbReference type="PROSITE" id="PS51782"/>
    </source>
</evidence>
<feature type="region of interest" description="Disordered" evidence="1">
    <location>
        <begin position="24"/>
        <end position="50"/>
    </location>
</feature>
<accession>A0A849VD20</accession>
<keyword evidence="5" id="KW-1185">Reference proteome</keyword>
<dbReference type="PANTHER" id="PTHR33734:SF22">
    <property type="entry name" value="MEMBRANE-BOUND LYTIC MUREIN TRANSGLYCOSYLASE D"/>
    <property type="match status" value="1"/>
</dbReference>
<dbReference type="CDD" id="cd16894">
    <property type="entry name" value="MltD-like"/>
    <property type="match status" value="1"/>
</dbReference>
<dbReference type="PANTHER" id="PTHR33734">
    <property type="entry name" value="LYSM DOMAIN-CONTAINING GPI-ANCHORED PROTEIN 2"/>
    <property type="match status" value="1"/>
</dbReference>
<dbReference type="EMBL" id="JABBPG010000004">
    <property type="protein sequence ID" value="NOU51302.1"/>
    <property type="molecule type" value="Genomic_DNA"/>
</dbReference>
<keyword evidence="2" id="KW-0732">Signal</keyword>
<comment type="caution">
    <text evidence="4">The sequence shown here is derived from an EMBL/GenBank/DDBJ whole genome shotgun (WGS) entry which is preliminary data.</text>
</comment>
<dbReference type="InterPro" id="IPR018392">
    <property type="entry name" value="LysM"/>
</dbReference>
<dbReference type="PROSITE" id="PS51782">
    <property type="entry name" value="LYSM"/>
    <property type="match status" value="2"/>
</dbReference>
<dbReference type="Proteomes" id="UP000586305">
    <property type="component" value="Unassembled WGS sequence"/>
</dbReference>
<name>A0A849VD20_9GAMM</name>
<proteinExistence type="predicted"/>
<dbReference type="InterPro" id="IPR036779">
    <property type="entry name" value="LysM_dom_sf"/>
</dbReference>
<reference evidence="4 5" key="1">
    <citation type="submission" date="2020-04" db="EMBL/GenBank/DDBJ databases">
        <title>Pseudoalteromonas caenipelagi sp. nov., isolated from a tidal flat.</title>
        <authorList>
            <person name="Park S."/>
            <person name="Yoon J.-H."/>
        </authorList>
    </citation>
    <scope>NUCLEOTIDE SEQUENCE [LARGE SCALE GENOMIC DNA]</scope>
    <source>
        <strain evidence="4 5">JBTF-M23</strain>
    </source>
</reference>
<protein>
    <submittedName>
        <fullName evidence="4">LysM peptidoglycan-binding domain-containing protein</fullName>
    </submittedName>
</protein>
<feature type="compositionally biased region" description="Basic and acidic residues" evidence="1">
    <location>
        <begin position="24"/>
        <end position="33"/>
    </location>
</feature>
<dbReference type="GO" id="GO:0008932">
    <property type="term" value="F:lytic endotransglycosylase activity"/>
    <property type="evidence" value="ECO:0007669"/>
    <property type="project" value="TreeGrafter"/>
</dbReference>
<dbReference type="SMART" id="SM00257">
    <property type="entry name" value="LysM"/>
    <property type="match status" value="2"/>
</dbReference>
<dbReference type="AlphaFoldDB" id="A0A849VD20"/>
<dbReference type="Pfam" id="PF01464">
    <property type="entry name" value="SLT"/>
    <property type="match status" value="1"/>
</dbReference>
<evidence type="ECO:0000313" key="5">
    <source>
        <dbReference type="Proteomes" id="UP000586305"/>
    </source>
</evidence>
<evidence type="ECO:0000256" key="2">
    <source>
        <dbReference type="SAM" id="SignalP"/>
    </source>
</evidence>
<feature type="domain" description="LysM" evidence="3">
    <location>
        <begin position="381"/>
        <end position="424"/>
    </location>
</feature>
<dbReference type="InterPro" id="IPR023346">
    <property type="entry name" value="Lysozyme-like_dom_sf"/>
</dbReference>
<feature type="domain" description="LysM" evidence="3">
    <location>
        <begin position="330"/>
        <end position="373"/>
    </location>
</feature>
<dbReference type="Gene3D" id="3.10.350.10">
    <property type="entry name" value="LysM domain"/>
    <property type="match status" value="2"/>
</dbReference>